<sequence length="257" mass="27901">MQAKLELGVGNDDALGGRNVARGFVELDADVADAGGQVDADHGHGLFEGDVFVVLAHRRFGRWRVNGLGQAAGVFQACGQLHTAHSLVILVLLPATARQITAHHRLNRDGFEALDQHGAALDLRYFCGAHHALGRFACQVNGANVQAFGAELVKPKQRHLREQHPFARDRLAHDHVKSTDAVRSHHQDAVVTHGVVVTHLASRQQGQGGQSRGVECRGHGETVKQQQKRKRPVEQTTGHSGQLSQAQFTTWANSPRA</sequence>
<dbReference type="AlphaFoldDB" id="A0A6J6EQ84"/>
<reference evidence="2" key="1">
    <citation type="submission" date="2020-05" db="EMBL/GenBank/DDBJ databases">
        <authorList>
            <person name="Chiriac C."/>
            <person name="Salcher M."/>
            <person name="Ghai R."/>
            <person name="Kavagutti S V."/>
        </authorList>
    </citation>
    <scope>NUCLEOTIDE SEQUENCE</scope>
</reference>
<organism evidence="2">
    <name type="scientific">freshwater metagenome</name>
    <dbReference type="NCBI Taxonomy" id="449393"/>
    <lineage>
        <taxon>unclassified sequences</taxon>
        <taxon>metagenomes</taxon>
        <taxon>ecological metagenomes</taxon>
    </lineage>
</organism>
<evidence type="ECO:0000313" key="2">
    <source>
        <dbReference type="EMBL" id="CAB4578670.1"/>
    </source>
</evidence>
<dbReference type="EMBL" id="CAEZTL010000160">
    <property type="protein sequence ID" value="CAB4578670.1"/>
    <property type="molecule type" value="Genomic_DNA"/>
</dbReference>
<gene>
    <name evidence="2" type="ORF">UFOPK1683_01114</name>
</gene>
<evidence type="ECO:0000256" key="1">
    <source>
        <dbReference type="SAM" id="MobiDB-lite"/>
    </source>
</evidence>
<protein>
    <submittedName>
        <fullName evidence="2">Unannotated protein</fullName>
    </submittedName>
</protein>
<name>A0A6J6EQ84_9ZZZZ</name>
<accession>A0A6J6EQ84</accession>
<proteinExistence type="predicted"/>
<feature type="compositionally biased region" description="Polar residues" evidence="1">
    <location>
        <begin position="234"/>
        <end position="257"/>
    </location>
</feature>
<feature type="region of interest" description="Disordered" evidence="1">
    <location>
        <begin position="201"/>
        <end position="257"/>
    </location>
</feature>